<gene>
    <name evidence="7" type="ORF">HPB48_020823</name>
</gene>
<dbReference type="InterPro" id="IPR055272">
    <property type="entry name" value="POPDC1-3_dom"/>
</dbReference>
<dbReference type="AlphaFoldDB" id="A0A9J6GRE7"/>
<evidence type="ECO:0000256" key="4">
    <source>
        <dbReference type="ARBA" id="ARBA00023136"/>
    </source>
</evidence>
<feature type="domain" description="POPDC1-3" evidence="6">
    <location>
        <begin position="31"/>
        <end position="252"/>
    </location>
</feature>
<dbReference type="OMA" id="RTCLMIG"/>
<comment type="subcellular location">
    <subcellularLocation>
        <location evidence="1">Membrane</location>
        <topology evidence="1">Multi-pass membrane protein</topology>
    </subcellularLocation>
</comment>
<feature type="transmembrane region" description="Helical" evidence="5">
    <location>
        <begin position="56"/>
        <end position="77"/>
    </location>
</feature>
<dbReference type="Proteomes" id="UP000821853">
    <property type="component" value="Chromosome 9"/>
</dbReference>
<evidence type="ECO:0000256" key="5">
    <source>
        <dbReference type="SAM" id="Phobius"/>
    </source>
</evidence>
<evidence type="ECO:0000313" key="8">
    <source>
        <dbReference type="Proteomes" id="UP000821853"/>
    </source>
</evidence>
<evidence type="ECO:0000256" key="1">
    <source>
        <dbReference type="ARBA" id="ARBA00004141"/>
    </source>
</evidence>
<feature type="transmembrane region" description="Helical" evidence="5">
    <location>
        <begin position="83"/>
        <end position="104"/>
    </location>
</feature>
<organism evidence="7 8">
    <name type="scientific">Haemaphysalis longicornis</name>
    <name type="common">Bush tick</name>
    <dbReference type="NCBI Taxonomy" id="44386"/>
    <lineage>
        <taxon>Eukaryota</taxon>
        <taxon>Metazoa</taxon>
        <taxon>Ecdysozoa</taxon>
        <taxon>Arthropoda</taxon>
        <taxon>Chelicerata</taxon>
        <taxon>Arachnida</taxon>
        <taxon>Acari</taxon>
        <taxon>Parasitiformes</taxon>
        <taxon>Ixodida</taxon>
        <taxon>Ixodoidea</taxon>
        <taxon>Ixodidae</taxon>
        <taxon>Haemaphysalinae</taxon>
        <taxon>Haemaphysalis</taxon>
    </lineage>
</organism>
<sequence>MSASNATVDLFRDGVASYFATAVCPSWLPTNHLLFQLANIFLFLSYMAPPGLHGLLYLRVCLTLGSFFFALWGYVILCAFDTMVWNAFFTAINLVHTCVVMYILRPVRLQADMEIVYREIFEPLKVSRQQFQPAAASVKAVVELNEKDTYSQEGVTRADCLTLVLKGRCLASQKGRPLQIVDRNEFLDSPEWFGVCSGDNFQVTTTALERCRLVVWNRDKLKLTISGDSFLQAVFDNVLGKDVVKKLLFVTETSAHNGLDLDASSETTKLLIQIKEAAIRSEAKAAGKKGPAAAAVIALLPSWVCSFTVLVRVGCAAVLCARLGRGVYHCSVLSPPYETSRNAPRLLLVYSYRQTICYKHT</sequence>
<keyword evidence="4 5" id="KW-0472">Membrane</keyword>
<keyword evidence="8" id="KW-1185">Reference proteome</keyword>
<dbReference type="PANTHER" id="PTHR12101:SF1">
    <property type="entry name" value="BVES"/>
    <property type="match status" value="1"/>
</dbReference>
<dbReference type="VEuPathDB" id="VectorBase:HLOH_044390"/>
<evidence type="ECO:0000256" key="3">
    <source>
        <dbReference type="ARBA" id="ARBA00022989"/>
    </source>
</evidence>
<comment type="caution">
    <text evidence="7">The sequence shown here is derived from an EMBL/GenBank/DDBJ whole genome shotgun (WGS) entry which is preliminary data.</text>
</comment>
<dbReference type="OrthoDB" id="425611at2759"/>
<keyword evidence="3 5" id="KW-1133">Transmembrane helix</keyword>
<accession>A0A9J6GRE7</accession>
<dbReference type="GO" id="GO:0030552">
    <property type="term" value="F:cAMP binding"/>
    <property type="evidence" value="ECO:0007669"/>
    <property type="project" value="TreeGrafter"/>
</dbReference>
<dbReference type="GO" id="GO:0007507">
    <property type="term" value="P:heart development"/>
    <property type="evidence" value="ECO:0007669"/>
    <property type="project" value="TreeGrafter"/>
</dbReference>
<protein>
    <recommendedName>
        <fullName evidence="6">POPDC1-3 domain-containing protein</fullName>
    </recommendedName>
</protein>
<dbReference type="PANTHER" id="PTHR12101">
    <property type="entry name" value="POPEYE DOMAIN CONTAINING PROTEIN"/>
    <property type="match status" value="1"/>
</dbReference>
<dbReference type="GO" id="GO:0042383">
    <property type="term" value="C:sarcolemma"/>
    <property type="evidence" value="ECO:0007669"/>
    <property type="project" value="TreeGrafter"/>
</dbReference>
<dbReference type="InterPro" id="IPR006916">
    <property type="entry name" value="POPDC1-3"/>
</dbReference>
<reference evidence="7 8" key="1">
    <citation type="journal article" date="2020" name="Cell">
        <title>Large-Scale Comparative Analyses of Tick Genomes Elucidate Their Genetic Diversity and Vector Capacities.</title>
        <authorList>
            <consortium name="Tick Genome and Microbiome Consortium (TIGMIC)"/>
            <person name="Jia N."/>
            <person name="Wang J."/>
            <person name="Shi W."/>
            <person name="Du L."/>
            <person name="Sun Y."/>
            <person name="Zhan W."/>
            <person name="Jiang J.F."/>
            <person name="Wang Q."/>
            <person name="Zhang B."/>
            <person name="Ji P."/>
            <person name="Bell-Sakyi L."/>
            <person name="Cui X.M."/>
            <person name="Yuan T.T."/>
            <person name="Jiang B.G."/>
            <person name="Yang W.F."/>
            <person name="Lam T.T."/>
            <person name="Chang Q.C."/>
            <person name="Ding S.J."/>
            <person name="Wang X.J."/>
            <person name="Zhu J.G."/>
            <person name="Ruan X.D."/>
            <person name="Zhao L."/>
            <person name="Wei J.T."/>
            <person name="Ye R.Z."/>
            <person name="Que T.C."/>
            <person name="Du C.H."/>
            <person name="Zhou Y.H."/>
            <person name="Cheng J.X."/>
            <person name="Dai P.F."/>
            <person name="Guo W.B."/>
            <person name="Han X.H."/>
            <person name="Huang E.J."/>
            <person name="Li L.F."/>
            <person name="Wei W."/>
            <person name="Gao Y.C."/>
            <person name="Liu J.Z."/>
            <person name="Shao H.Z."/>
            <person name="Wang X."/>
            <person name="Wang C.C."/>
            <person name="Yang T.C."/>
            <person name="Huo Q.B."/>
            <person name="Li W."/>
            <person name="Chen H.Y."/>
            <person name="Chen S.E."/>
            <person name="Zhou L.G."/>
            <person name="Ni X.B."/>
            <person name="Tian J.H."/>
            <person name="Sheng Y."/>
            <person name="Liu T."/>
            <person name="Pan Y.S."/>
            <person name="Xia L.Y."/>
            <person name="Li J."/>
            <person name="Zhao F."/>
            <person name="Cao W.C."/>
        </authorList>
    </citation>
    <scope>NUCLEOTIDE SEQUENCE [LARGE SCALE GENOMIC DNA]</scope>
    <source>
        <strain evidence="7">HaeL-2018</strain>
    </source>
</reference>
<evidence type="ECO:0000256" key="2">
    <source>
        <dbReference type="ARBA" id="ARBA00022692"/>
    </source>
</evidence>
<evidence type="ECO:0000313" key="7">
    <source>
        <dbReference type="EMBL" id="KAH9381166.1"/>
    </source>
</evidence>
<evidence type="ECO:0000259" key="6">
    <source>
        <dbReference type="Pfam" id="PF04831"/>
    </source>
</evidence>
<dbReference type="EMBL" id="JABSTR010000011">
    <property type="protein sequence ID" value="KAH9381166.1"/>
    <property type="molecule type" value="Genomic_DNA"/>
</dbReference>
<proteinExistence type="predicted"/>
<dbReference type="GO" id="GO:0051146">
    <property type="term" value="P:striated muscle cell differentiation"/>
    <property type="evidence" value="ECO:0007669"/>
    <property type="project" value="TreeGrafter"/>
</dbReference>
<name>A0A9J6GRE7_HAELO</name>
<dbReference type="Pfam" id="PF04831">
    <property type="entry name" value="POPDC1-3"/>
    <property type="match status" value="1"/>
</dbReference>
<keyword evidence="2 5" id="KW-0812">Transmembrane</keyword>
<dbReference type="GO" id="GO:0042391">
    <property type="term" value="P:regulation of membrane potential"/>
    <property type="evidence" value="ECO:0007669"/>
    <property type="project" value="TreeGrafter"/>
</dbReference>